<dbReference type="Pfam" id="PF00759">
    <property type="entry name" value="Glyco_hydro_9"/>
    <property type="match status" value="1"/>
</dbReference>
<protein>
    <submittedName>
        <fullName evidence="7">Glycoside hydrolase family 9 domain protein</fullName>
    </submittedName>
</protein>
<evidence type="ECO:0000313" key="8">
    <source>
        <dbReference type="Proteomes" id="UP000009080"/>
    </source>
</evidence>
<feature type="chain" id="PRO_5002948603" evidence="4">
    <location>
        <begin position="22"/>
        <end position="814"/>
    </location>
</feature>
<feature type="domain" description="Cellulase Ig-like" evidence="6">
    <location>
        <begin position="271"/>
        <end position="354"/>
    </location>
</feature>
<dbReference type="OrthoDB" id="5936802at2"/>
<dbReference type="eggNOG" id="ENOG502Z891">
    <property type="taxonomic scope" value="Bacteria"/>
</dbReference>
<accession>C5BIG1</accession>
<dbReference type="SUPFAM" id="SSF81296">
    <property type="entry name" value="E set domains"/>
    <property type="match status" value="1"/>
</dbReference>
<dbReference type="InterPro" id="IPR013783">
    <property type="entry name" value="Ig-like_fold"/>
</dbReference>
<keyword evidence="4" id="KW-0732">Signal</keyword>
<dbReference type="RefSeq" id="WP_015818522.1">
    <property type="nucleotide sequence ID" value="NC_012997.1"/>
</dbReference>
<evidence type="ECO:0000259" key="6">
    <source>
        <dbReference type="Pfam" id="PF02927"/>
    </source>
</evidence>
<evidence type="ECO:0000256" key="3">
    <source>
        <dbReference type="ARBA" id="ARBA00023326"/>
    </source>
</evidence>
<keyword evidence="2" id="KW-0119">Carbohydrate metabolism</keyword>
<dbReference type="HOGENOM" id="CLU_340062_0_0_6"/>
<keyword evidence="7" id="KW-0378">Hydrolase</keyword>
<dbReference type="CAZy" id="GH9">
    <property type="family name" value="Glycoside Hydrolase Family 9"/>
</dbReference>
<evidence type="ECO:0000313" key="7">
    <source>
        <dbReference type="EMBL" id="ACR12410.1"/>
    </source>
</evidence>
<dbReference type="KEGG" id="ttu:TERTU_4345"/>
<keyword evidence="3" id="KW-0624">Polysaccharide degradation</keyword>
<name>C5BIG1_TERTT</name>
<dbReference type="Proteomes" id="UP000009080">
    <property type="component" value="Chromosome"/>
</dbReference>
<dbReference type="Gene3D" id="2.60.40.10">
    <property type="entry name" value="Immunoglobulins"/>
    <property type="match status" value="1"/>
</dbReference>
<dbReference type="InterPro" id="IPR008928">
    <property type="entry name" value="6-hairpin_glycosidase_sf"/>
</dbReference>
<organism evidence="7 8">
    <name type="scientific">Teredinibacter turnerae (strain ATCC 39867 / T7901)</name>
    <dbReference type="NCBI Taxonomy" id="377629"/>
    <lineage>
        <taxon>Bacteria</taxon>
        <taxon>Pseudomonadati</taxon>
        <taxon>Pseudomonadota</taxon>
        <taxon>Gammaproteobacteria</taxon>
        <taxon>Cellvibrionales</taxon>
        <taxon>Cellvibrionaceae</taxon>
        <taxon>Teredinibacter</taxon>
    </lineage>
</organism>
<dbReference type="SUPFAM" id="SSF48208">
    <property type="entry name" value="Six-hairpin glycosidases"/>
    <property type="match status" value="1"/>
</dbReference>
<dbReference type="EMBL" id="CP001614">
    <property type="protein sequence ID" value="ACR12410.1"/>
    <property type="molecule type" value="Genomic_DNA"/>
</dbReference>
<feature type="domain" description="Glycoside hydrolase family 9" evidence="5">
    <location>
        <begin position="393"/>
        <end position="744"/>
    </location>
</feature>
<evidence type="ECO:0000256" key="1">
    <source>
        <dbReference type="ARBA" id="ARBA00007072"/>
    </source>
</evidence>
<dbReference type="Pfam" id="PF02927">
    <property type="entry name" value="CelD_N"/>
    <property type="match status" value="1"/>
</dbReference>
<dbReference type="STRING" id="377629.TERTU_4345"/>
<dbReference type="InterPro" id="IPR012341">
    <property type="entry name" value="6hp_glycosidase-like_sf"/>
</dbReference>
<dbReference type="InterPro" id="IPR014756">
    <property type="entry name" value="Ig_E-set"/>
</dbReference>
<dbReference type="AlphaFoldDB" id="C5BIG1"/>
<dbReference type="InterPro" id="IPR004197">
    <property type="entry name" value="Cellulase_Ig-like"/>
</dbReference>
<evidence type="ECO:0000256" key="4">
    <source>
        <dbReference type="SAM" id="SignalP"/>
    </source>
</evidence>
<dbReference type="GO" id="GO:0008810">
    <property type="term" value="F:cellulase activity"/>
    <property type="evidence" value="ECO:0007669"/>
    <property type="project" value="InterPro"/>
</dbReference>
<comment type="similarity">
    <text evidence="1">Belongs to the glycosyl hydrolase 9 (cellulase E) family.</text>
</comment>
<keyword evidence="8" id="KW-1185">Reference proteome</keyword>
<evidence type="ECO:0000256" key="2">
    <source>
        <dbReference type="ARBA" id="ARBA00023277"/>
    </source>
</evidence>
<sequence>MNTHLGHLLPLLLLFAVPAMASADDLRINDQGYFAKPGLNVTVFADIYPDGHQTGVSIIQHGQRVAANGDLRLEMSPGQWSPVPKGLNHQIDEKHQTITQTLAYPDESKDRKGFNPIAYPELNFTYTVKVTAVHDNSFKVSVDLDQPLPAEWIGKAGFNFELFPGHLFGKSWMLDNSAGQFPQQPNGPMIDDHGEWLNAPLATGKTLVVAPGEPLQRITITSAKGELQLLDGRSNHNNGWYIVRSLIPAGATTNAVEWTITPNTVANWRYSPVIQVSQLGYGSRQSKRVIIEQDARDHKASTLSIFKLTAAGSVKVRSGKVSRWGKFLRYNYFTYDFSSLQEPGLYQIRYRDERSHTFKIGDDVFARHAWQPTLEYYLPVQMCHMKVAEKYRVWHGLCHQDDAKMSPVNHNHFDGYIAGESTLTKFKPGQVVGGLNRGGWHDAGDYDLRVESQIGTVWLLAMMVEQFNLNYDATTVDQQQKLVEIHQPDGKNDALQQIEHGLLTVLGGYQQLGRLYRGIIVPTVRQYVHLGDAATQTDNKTGTSDDRWVFTEQNPDRELYVAAGLAAAARVMSDYDGTLAKRALAAAKAIYRAAAGQGGPENTALALTELLLSTGDTEYRDALIAQQNSLLTTIDKTGWTLGRVRERMDNPDFVAALDRAASEYQAGVQREAGDTPYGVPYKPYIWGAGWGIQSFAVKQYFYRQAWPQFTRDDDYLNALNFVLGVHPGKNTQSFASGVGANSATVAYGVNRADWSFIPGGVISGTALIRPDLPELKTWPFFWQQTEYVMGGGATNYMFLVLAANHYLQQQVAAP</sequence>
<proteinExistence type="inferred from homology"/>
<dbReference type="Gene3D" id="1.50.10.10">
    <property type="match status" value="1"/>
</dbReference>
<gene>
    <name evidence="7" type="ordered locus">TERTU_4345</name>
</gene>
<feature type="signal peptide" evidence="4">
    <location>
        <begin position="1"/>
        <end position="21"/>
    </location>
</feature>
<dbReference type="InterPro" id="IPR001701">
    <property type="entry name" value="Glyco_hydro_9"/>
</dbReference>
<reference evidence="7 8" key="1">
    <citation type="journal article" date="2009" name="PLoS ONE">
        <title>The complete genome of Teredinibacter turnerae T7901: an intracellular endosymbiont of marine wood-boring bivalves (shipworms).</title>
        <authorList>
            <person name="Yang J.C."/>
            <person name="Madupu R."/>
            <person name="Durkin A.S."/>
            <person name="Ekborg N.A."/>
            <person name="Pedamallu C.S."/>
            <person name="Hostetler J.B."/>
            <person name="Radune D."/>
            <person name="Toms B.S."/>
            <person name="Henrissat B."/>
            <person name="Coutinho P.M."/>
            <person name="Schwarz S."/>
            <person name="Field L."/>
            <person name="Trindade-Silva A.E."/>
            <person name="Soares C.A.G."/>
            <person name="Elshahawi S."/>
            <person name="Hanora A."/>
            <person name="Schmidt E.W."/>
            <person name="Haygood M.G."/>
            <person name="Posfai J."/>
            <person name="Benner J."/>
            <person name="Madinger C."/>
            <person name="Nove J."/>
            <person name="Anton B."/>
            <person name="Chaudhary K."/>
            <person name="Foster J."/>
            <person name="Holman A."/>
            <person name="Kumar S."/>
            <person name="Lessard P.A."/>
            <person name="Luyten Y.A."/>
            <person name="Slatko B."/>
            <person name="Wood N."/>
            <person name="Wu B."/>
            <person name="Teplitski M."/>
            <person name="Mougous J.D."/>
            <person name="Ward N."/>
            <person name="Eisen J.A."/>
            <person name="Badger J.H."/>
            <person name="Distel D.L."/>
        </authorList>
    </citation>
    <scope>NUCLEOTIDE SEQUENCE [LARGE SCALE GENOMIC DNA]</scope>
    <source>
        <strain evidence="8">ATCC 39867 / T7901</strain>
    </source>
</reference>
<dbReference type="GO" id="GO:0000272">
    <property type="term" value="P:polysaccharide catabolic process"/>
    <property type="evidence" value="ECO:0007669"/>
    <property type="project" value="UniProtKB-KW"/>
</dbReference>
<evidence type="ECO:0000259" key="5">
    <source>
        <dbReference type="Pfam" id="PF00759"/>
    </source>
</evidence>
<dbReference type="CDD" id="cd02850">
    <property type="entry name" value="E_set_Cellulase_N"/>
    <property type="match status" value="1"/>
</dbReference>